<organism evidence="2 3">
    <name type="scientific">Candidatus Phytoplasma meliae</name>
    <dbReference type="NCBI Taxonomy" id="1848402"/>
    <lineage>
        <taxon>Bacteria</taxon>
        <taxon>Bacillati</taxon>
        <taxon>Mycoplasmatota</taxon>
        <taxon>Mollicutes</taxon>
        <taxon>Acholeplasmatales</taxon>
        <taxon>Acholeplasmataceae</taxon>
        <taxon>Candidatus Phytoplasma</taxon>
        <taxon>16SrXIII (Mexican periwinkle virescence group)</taxon>
    </lineage>
</organism>
<keyword evidence="1" id="KW-0175">Coiled coil</keyword>
<evidence type="ECO:0000313" key="3">
    <source>
        <dbReference type="Proteomes" id="UP001195571"/>
    </source>
</evidence>
<gene>
    <name evidence="2" type="ORF">CHTY_001705</name>
</gene>
<reference evidence="2" key="1">
    <citation type="submission" date="2021-04" db="EMBL/GenBank/DDBJ databases">
        <title>Genomic features of Candidatus Phytoplasma meliae isolate ChTYXIII (1SrXIII-G).</title>
        <authorList>
            <person name="Fernandez F.D."/>
            <person name="Conci L.R."/>
        </authorList>
    </citation>
    <scope>NUCLEOTIDE SEQUENCE [LARGE SCALE GENOMIC DNA]</scope>
    <source>
        <strain evidence="2">ChTYXIII-Mo</strain>
    </source>
</reference>
<dbReference type="Proteomes" id="UP001195571">
    <property type="component" value="Unassembled WGS sequence"/>
</dbReference>
<proteinExistence type="predicted"/>
<sequence>MIKLKKEIMKIILIMLIGLVLTTKNYVMGMENKPDKQVYQEEEIKLLQLLLDKKALLEEIVKLRKKILKEGTINERRKITILEQQNYQLHLAISQIQALKKPSILKNNIIQKQGHNKKVRFNLVPQVKII</sequence>
<name>A0ABS5CY83_9MOLU</name>
<dbReference type="RefSeq" id="WP_203552200.1">
    <property type="nucleotide sequence ID" value="NZ_JACAOD020000006.1"/>
</dbReference>
<dbReference type="EMBL" id="JACAOD020000006">
    <property type="protein sequence ID" value="MBP5835937.1"/>
    <property type="molecule type" value="Genomic_DNA"/>
</dbReference>
<comment type="caution">
    <text evidence="2">The sequence shown here is derived from an EMBL/GenBank/DDBJ whole genome shotgun (WGS) entry which is preliminary data.</text>
</comment>
<protein>
    <submittedName>
        <fullName evidence="2">Uncharacterized protein</fullName>
    </submittedName>
</protein>
<accession>A0ABS5CY83</accession>
<keyword evidence="3" id="KW-1185">Reference proteome</keyword>
<evidence type="ECO:0000256" key="1">
    <source>
        <dbReference type="SAM" id="Coils"/>
    </source>
</evidence>
<feature type="coiled-coil region" evidence="1">
    <location>
        <begin position="39"/>
        <end position="66"/>
    </location>
</feature>
<evidence type="ECO:0000313" key="2">
    <source>
        <dbReference type="EMBL" id="MBP5835937.1"/>
    </source>
</evidence>